<reference evidence="1" key="1">
    <citation type="submission" date="2022-10" db="EMBL/GenBank/DDBJ databases">
        <title>Two novel species of Flavobacterium.</title>
        <authorList>
            <person name="Liu Q."/>
            <person name="Xin Y.-H."/>
        </authorList>
    </citation>
    <scope>NUCLEOTIDE SEQUENCE</scope>
    <source>
        <strain evidence="1">LS1R47</strain>
    </source>
</reference>
<dbReference type="AlphaFoldDB" id="A0A9X2Z042"/>
<evidence type="ECO:0000313" key="2">
    <source>
        <dbReference type="Proteomes" id="UP001151133"/>
    </source>
</evidence>
<gene>
    <name evidence="1" type="ORF">OIU80_12140</name>
</gene>
<protein>
    <submittedName>
        <fullName evidence="1">Uncharacterized protein</fullName>
    </submittedName>
</protein>
<proteinExistence type="predicted"/>
<dbReference type="EMBL" id="JAOZEV010000008">
    <property type="protein sequence ID" value="MCV9933033.1"/>
    <property type="molecule type" value="Genomic_DNA"/>
</dbReference>
<sequence length="130" mass="15226">MSSLKIYIHPNFSPKITAILYDLHELQKVEKYEIIKWQNLDEAEIDLKTSIFLMTDKEKKGLSVSTLKHYESGYRIVACKLPKTKLDFFELGMSVLRVWPFIIEKSTDEDFLFTFKYGGKRLSGVKIKKI</sequence>
<evidence type="ECO:0000313" key="1">
    <source>
        <dbReference type="EMBL" id="MCV9933033.1"/>
    </source>
</evidence>
<accession>A0A9X2Z042</accession>
<name>A0A9X2Z042_9FLAO</name>
<keyword evidence="2" id="KW-1185">Reference proteome</keyword>
<dbReference type="RefSeq" id="WP_264287270.1">
    <property type="nucleotide sequence ID" value="NZ_JAOZEV010000008.1"/>
</dbReference>
<dbReference type="Proteomes" id="UP001151133">
    <property type="component" value="Unassembled WGS sequence"/>
</dbReference>
<comment type="caution">
    <text evidence="1">The sequence shown here is derived from an EMBL/GenBank/DDBJ whole genome shotgun (WGS) entry which is preliminary data.</text>
</comment>
<organism evidence="1 2">
    <name type="scientific">Flavobacterium frigoritolerans</name>
    <dbReference type="NCBI Taxonomy" id="2987686"/>
    <lineage>
        <taxon>Bacteria</taxon>
        <taxon>Pseudomonadati</taxon>
        <taxon>Bacteroidota</taxon>
        <taxon>Flavobacteriia</taxon>
        <taxon>Flavobacteriales</taxon>
        <taxon>Flavobacteriaceae</taxon>
        <taxon>Flavobacterium</taxon>
    </lineage>
</organism>